<accession>A0A024S433</accession>
<protein>
    <submittedName>
        <fullName evidence="1">Uncharacterized protein</fullName>
    </submittedName>
</protein>
<organism evidence="1 2">
    <name type="scientific">Hypocrea jecorina (strain ATCC 56765 / BCRC 32924 / NRRL 11460 / Rut C-30)</name>
    <name type="common">Trichoderma reesei</name>
    <dbReference type="NCBI Taxonomy" id="1344414"/>
    <lineage>
        <taxon>Eukaryota</taxon>
        <taxon>Fungi</taxon>
        <taxon>Dikarya</taxon>
        <taxon>Ascomycota</taxon>
        <taxon>Pezizomycotina</taxon>
        <taxon>Sordariomycetes</taxon>
        <taxon>Hypocreomycetidae</taxon>
        <taxon>Hypocreales</taxon>
        <taxon>Hypocreaceae</taxon>
        <taxon>Trichoderma</taxon>
    </lineage>
</organism>
<dbReference type="HOGENOM" id="CLU_2656228_0_0_1"/>
<dbReference type="EMBL" id="KI911157">
    <property type="protein sequence ID" value="ETR99235.1"/>
    <property type="molecule type" value="Genomic_DNA"/>
</dbReference>
<dbReference type="AlphaFoldDB" id="A0A024S433"/>
<evidence type="ECO:0000313" key="1">
    <source>
        <dbReference type="EMBL" id="ETR99235.1"/>
    </source>
</evidence>
<sequence length="76" mass="8552">MYYMSGTHRYANTRSSLERICGTSTIHLRHITTASSYQTDNSLVSANLVLESAVTAELTICREETLIRILNPHNSH</sequence>
<gene>
    <name evidence="1" type="ORF">M419DRAFT_124424</name>
</gene>
<feature type="non-terminal residue" evidence="1">
    <location>
        <position position="1"/>
    </location>
</feature>
<reference evidence="2" key="1">
    <citation type="journal article" date="2013" name="Ind. Biotechnol.">
        <title>Comparative genomics analysis of Trichoderma reesei strains.</title>
        <authorList>
            <person name="Koike H."/>
            <person name="Aerts A."/>
            <person name="LaButti K."/>
            <person name="Grigoriev I.V."/>
            <person name="Baker S.E."/>
        </authorList>
    </citation>
    <scope>NUCLEOTIDE SEQUENCE [LARGE SCALE GENOMIC DNA]</scope>
    <source>
        <strain evidence="2">ATCC 56765 / BCRC 32924 / NRRL 11460 / Rut C-30</strain>
    </source>
</reference>
<dbReference type="KEGG" id="trr:M419DRAFT_124424"/>
<name>A0A024S433_HYPJR</name>
<proteinExistence type="predicted"/>
<dbReference type="Proteomes" id="UP000024376">
    <property type="component" value="Unassembled WGS sequence"/>
</dbReference>
<evidence type="ECO:0000313" key="2">
    <source>
        <dbReference type="Proteomes" id="UP000024376"/>
    </source>
</evidence>